<reference evidence="1 2" key="2">
    <citation type="journal article" date="2019" name="G3 (Bethesda)">
        <title>Hybrid Assembly of the Genome of the Entomopathogenic Nematode Steinernema carpocapsae Identifies the X-Chromosome.</title>
        <authorList>
            <person name="Serra L."/>
            <person name="Macchietto M."/>
            <person name="Macias-Munoz A."/>
            <person name="McGill C.J."/>
            <person name="Rodriguez I.M."/>
            <person name="Rodriguez B."/>
            <person name="Murad R."/>
            <person name="Mortazavi A."/>
        </authorList>
    </citation>
    <scope>NUCLEOTIDE SEQUENCE [LARGE SCALE GENOMIC DNA]</scope>
    <source>
        <strain evidence="1 2">ALL</strain>
    </source>
</reference>
<dbReference type="Proteomes" id="UP000298663">
    <property type="component" value="Unassembled WGS sequence"/>
</dbReference>
<dbReference type="AlphaFoldDB" id="A0A4U8UMU0"/>
<organism evidence="1 2">
    <name type="scientific">Steinernema carpocapsae</name>
    <name type="common">Entomopathogenic nematode</name>
    <dbReference type="NCBI Taxonomy" id="34508"/>
    <lineage>
        <taxon>Eukaryota</taxon>
        <taxon>Metazoa</taxon>
        <taxon>Ecdysozoa</taxon>
        <taxon>Nematoda</taxon>
        <taxon>Chromadorea</taxon>
        <taxon>Rhabditida</taxon>
        <taxon>Tylenchina</taxon>
        <taxon>Panagrolaimomorpha</taxon>
        <taxon>Strongyloidoidea</taxon>
        <taxon>Steinernematidae</taxon>
        <taxon>Steinernema</taxon>
    </lineage>
</organism>
<proteinExistence type="predicted"/>
<sequence length="163" mass="18669">MQAKSTSLYNIMAQITGKSYEEIFAALKSDDAKTTVEMMEPFLAQAEAIAPVDDETTILEFLRYASKAELLQDYKGLTQEVSKFLMTIVEALQVRTTRRAEHEELQKEYDAFVDYINKTNVFNTQSTDAIDDDVVILEEMIVNTDKVKPVKIKLEEQQDEQIE</sequence>
<dbReference type="EMBL" id="AZBU02000001">
    <property type="protein sequence ID" value="TMS34262.1"/>
    <property type="molecule type" value="Genomic_DNA"/>
</dbReference>
<accession>A0A4U8UMU0</accession>
<reference evidence="1 2" key="1">
    <citation type="journal article" date="2015" name="Genome Biol.">
        <title>Comparative genomics of Steinernema reveals deeply conserved gene regulatory networks.</title>
        <authorList>
            <person name="Dillman A.R."/>
            <person name="Macchietto M."/>
            <person name="Porter C.F."/>
            <person name="Rogers A."/>
            <person name="Williams B."/>
            <person name="Antoshechkin I."/>
            <person name="Lee M.M."/>
            <person name="Goodwin Z."/>
            <person name="Lu X."/>
            <person name="Lewis E.E."/>
            <person name="Goodrich-Blair H."/>
            <person name="Stock S.P."/>
            <person name="Adams B.J."/>
            <person name="Sternberg P.W."/>
            <person name="Mortazavi A."/>
        </authorList>
    </citation>
    <scope>NUCLEOTIDE SEQUENCE [LARGE SCALE GENOMIC DNA]</scope>
    <source>
        <strain evidence="1 2">ALL</strain>
    </source>
</reference>
<protein>
    <submittedName>
        <fullName evidence="1">Uncharacterized protein</fullName>
    </submittedName>
</protein>
<gene>
    <name evidence="1" type="ORF">L596_001890</name>
</gene>
<name>A0A4U8UMU0_STECR</name>
<evidence type="ECO:0000313" key="2">
    <source>
        <dbReference type="Proteomes" id="UP000298663"/>
    </source>
</evidence>
<keyword evidence="2" id="KW-1185">Reference proteome</keyword>
<comment type="caution">
    <text evidence="1">The sequence shown here is derived from an EMBL/GenBank/DDBJ whole genome shotgun (WGS) entry which is preliminary data.</text>
</comment>
<evidence type="ECO:0000313" key="1">
    <source>
        <dbReference type="EMBL" id="TMS34262.1"/>
    </source>
</evidence>